<sequence length="193" mass="21209">MRRARLWTLVLVVLGGALAWGQTWCDPCAPPPPPEPPCYITFWAGEPILVELVIPWGLFCCNPCQSATMITGWSVEAFGGGVVFQYAYPVPVSAGTKIVWDQKDLAGTQVAPGFYKIVVTTTDRAVSIHVKIENKRADCCFFVCAPFSRPCGISFCDPYLKVSRAPSCTSCGDPCCDPCCFPWLFPFLFMFGK</sequence>
<name>A0A410FUI6_BIPS1</name>
<evidence type="ECO:0000313" key="1">
    <source>
        <dbReference type="EMBL" id="QAA76642.1"/>
    </source>
</evidence>
<dbReference type="KEGG" id="bih:BIP78_0876"/>
<organism evidence="1 2">
    <name type="scientific">Bipolaricaulis sibiricus</name>
    <dbReference type="NCBI Taxonomy" id="2501609"/>
    <lineage>
        <taxon>Bacteria</taxon>
        <taxon>Candidatus Bipolaricaulota</taxon>
        <taxon>Candidatus Bipolaricaulia</taxon>
        <taxon>Candidatus Bipolaricaulales</taxon>
        <taxon>Candidatus Bipolaricaulaceae</taxon>
        <taxon>Candidatus Bipolaricaulis</taxon>
    </lineage>
</organism>
<dbReference type="AlphaFoldDB" id="A0A410FUI6"/>
<dbReference type="EMBL" id="CP034928">
    <property type="protein sequence ID" value="QAA76642.1"/>
    <property type="molecule type" value="Genomic_DNA"/>
</dbReference>
<accession>A0A410FUI6</accession>
<gene>
    <name evidence="1" type="ORF">BIP78_0876</name>
</gene>
<evidence type="ECO:0000313" key="2">
    <source>
        <dbReference type="Proteomes" id="UP000287233"/>
    </source>
</evidence>
<proteinExistence type="predicted"/>
<protein>
    <submittedName>
        <fullName evidence="1">Uncharacterized protein</fullName>
    </submittedName>
</protein>
<reference evidence="2" key="1">
    <citation type="submission" date="2018-12" db="EMBL/GenBank/DDBJ databases">
        <title>Complete genome sequence of an uncultured bacterium of the candidate phylum Bipolaricaulota.</title>
        <authorList>
            <person name="Kadnikov V.V."/>
            <person name="Mardanov A.V."/>
            <person name="Beletsky A.V."/>
            <person name="Frank Y.A."/>
            <person name="Karnachuk O.V."/>
            <person name="Ravin N.V."/>
        </authorList>
    </citation>
    <scope>NUCLEOTIDE SEQUENCE [LARGE SCALE GENOMIC DNA]</scope>
</reference>
<dbReference type="Proteomes" id="UP000287233">
    <property type="component" value="Chromosome"/>
</dbReference>